<protein>
    <submittedName>
        <fullName evidence="2">Uncharacterized protein</fullName>
    </submittedName>
</protein>
<dbReference type="Proteomes" id="UP000267798">
    <property type="component" value="Unassembled WGS sequence"/>
</dbReference>
<reference evidence="2 3" key="1">
    <citation type="submission" date="2018-09" db="EMBL/GenBank/DDBJ databases">
        <title>Paenibacillus aracenensis nov. sp. isolated from a cave in southern Spain.</title>
        <authorList>
            <person name="Jurado V."/>
            <person name="Gutierrez-Patricio S."/>
            <person name="Gonzalez-Pimentel J.L."/>
            <person name="Miller A.Z."/>
            <person name="Laiz L."/>
            <person name="Saiz-Jimenez C."/>
        </authorList>
    </citation>
    <scope>NUCLEOTIDE SEQUENCE [LARGE SCALE GENOMIC DNA]</scope>
    <source>
        <strain evidence="2 3">JCM 19203</strain>
    </source>
</reference>
<evidence type="ECO:0000313" key="2">
    <source>
        <dbReference type="EMBL" id="RJX37644.1"/>
    </source>
</evidence>
<proteinExistence type="predicted"/>
<keyword evidence="1" id="KW-0812">Transmembrane</keyword>
<dbReference type="AlphaFoldDB" id="A0A3A6PUT9"/>
<name>A0A3A6PUT9_9BACL</name>
<dbReference type="EMBL" id="QXQB01000005">
    <property type="protein sequence ID" value="RJX37644.1"/>
    <property type="molecule type" value="Genomic_DNA"/>
</dbReference>
<keyword evidence="3" id="KW-1185">Reference proteome</keyword>
<evidence type="ECO:0000313" key="3">
    <source>
        <dbReference type="Proteomes" id="UP000267798"/>
    </source>
</evidence>
<gene>
    <name evidence="2" type="ORF">D3P09_21965</name>
</gene>
<sequence length="64" mass="7273">MINKKGKIEMEKSIFVLWPLLFVLVYIGGIVLLVIALIMFIRLAKRGIVALDIYINEKRGGRQG</sequence>
<comment type="caution">
    <text evidence="2">The sequence shown here is derived from an EMBL/GenBank/DDBJ whole genome shotgun (WGS) entry which is preliminary data.</text>
</comment>
<accession>A0A3A6PUT9</accession>
<keyword evidence="1" id="KW-0472">Membrane</keyword>
<feature type="transmembrane region" description="Helical" evidence="1">
    <location>
        <begin position="20"/>
        <end position="41"/>
    </location>
</feature>
<organism evidence="2 3">
    <name type="scientific">Paenibacillus pinisoli</name>
    <dbReference type="NCBI Taxonomy" id="1276110"/>
    <lineage>
        <taxon>Bacteria</taxon>
        <taxon>Bacillati</taxon>
        <taxon>Bacillota</taxon>
        <taxon>Bacilli</taxon>
        <taxon>Bacillales</taxon>
        <taxon>Paenibacillaceae</taxon>
        <taxon>Paenibacillus</taxon>
    </lineage>
</organism>
<keyword evidence="1" id="KW-1133">Transmembrane helix</keyword>
<evidence type="ECO:0000256" key="1">
    <source>
        <dbReference type="SAM" id="Phobius"/>
    </source>
</evidence>